<dbReference type="SUPFAM" id="SSF54637">
    <property type="entry name" value="Thioesterase/thiol ester dehydrase-isomerase"/>
    <property type="match status" value="1"/>
</dbReference>
<sequence length="131" mass="14890">MSNFFIPVRVYIEDTDAGGIVFYANYLKYMERARTELLRSHGFPKPALVGESGLLVVTSVNVDYKRPATLDDEIRVTAVIEKVARVYVVFKQEVWRDDELLCTGTIKVACVDSATKRPMSLPKEMLEKIRS</sequence>
<dbReference type="InterPro" id="IPR014166">
    <property type="entry name" value="Tol-Pal_acyl-CoA_thioesterase"/>
</dbReference>
<dbReference type="NCBIfam" id="TIGR02799">
    <property type="entry name" value="thio_ybgC"/>
    <property type="match status" value="1"/>
</dbReference>
<gene>
    <name evidence="4" type="primary">ybgC</name>
    <name evidence="4" type="ORF">NBRC116591_14560</name>
</gene>
<dbReference type="InterPro" id="IPR050563">
    <property type="entry name" value="4-hydroxybenzoyl-CoA_TE"/>
</dbReference>
<accession>A0ABQ0A7L7</accession>
<reference evidence="4 5" key="1">
    <citation type="submission" date="2024-04" db="EMBL/GenBank/DDBJ databases">
        <title>Draft genome sequence of Sessilibacter corallicola NBRC 116591.</title>
        <authorList>
            <person name="Miyakawa T."/>
            <person name="Kusuya Y."/>
            <person name="Miura T."/>
        </authorList>
    </citation>
    <scope>NUCLEOTIDE SEQUENCE [LARGE SCALE GENOMIC DNA]</scope>
    <source>
        <strain evidence="4 5">KU-00831-HH</strain>
    </source>
</reference>
<evidence type="ECO:0000313" key="4">
    <source>
        <dbReference type="EMBL" id="GAA6167646.1"/>
    </source>
</evidence>
<evidence type="ECO:0000256" key="1">
    <source>
        <dbReference type="ARBA" id="ARBA00005953"/>
    </source>
</evidence>
<dbReference type="InterPro" id="IPR029069">
    <property type="entry name" value="HotDog_dom_sf"/>
</dbReference>
<name>A0ABQ0A7L7_9GAMM</name>
<dbReference type="InterPro" id="IPR006684">
    <property type="entry name" value="YbgC/YbaW"/>
</dbReference>
<keyword evidence="2" id="KW-0378">Hydrolase</keyword>
<dbReference type="Gene3D" id="3.10.129.10">
    <property type="entry name" value="Hotdog Thioesterase"/>
    <property type="match status" value="1"/>
</dbReference>
<dbReference type="Proteomes" id="UP001465153">
    <property type="component" value="Unassembled WGS sequence"/>
</dbReference>
<evidence type="ECO:0000259" key="3">
    <source>
        <dbReference type="Pfam" id="PF03061"/>
    </source>
</evidence>
<dbReference type="EMBL" id="BAABWN010000004">
    <property type="protein sequence ID" value="GAA6167646.1"/>
    <property type="molecule type" value="Genomic_DNA"/>
</dbReference>
<dbReference type="NCBIfam" id="TIGR00051">
    <property type="entry name" value="YbgC/FadM family acyl-CoA thioesterase"/>
    <property type="match status" value="1"/>
</dbReference>
<comment type="similarity">
    <text evidence="1">Belongs to the 4-hydroxybenzoyl-CoA thioesterase family.</text>
</comment>
<organism evidence="4 5">
    <name type="scientific">Sessilibacter corallicola</name>
    <dbReference type="NCBI Taxonomy" id="2904075"/>
    <lineage>
        <taxon>Bacteria</taxon>
        <taxon>Pseudomonadati</taxon>
        <taxon>Pseudomonadota</taxon>
        <taxon>Gammaproteobacteria</taxon>
        <taxon>Cellvibrionales</taxon>
        <taxon>Cellvibrionaceae</taxon>
        <taxon>Sessilibacter</taxon>
    </lineage>
</organism>
<dbReference type="PANTHER" id="PTHR31793:SF37">
    <property type="entry name" value="ACYL-COA THIOESTER HYDROLASE YBGC"/>
    <property type="match status" value="1"/>
</dbReference>
<dbReference type="CDD" id="cd00586">
    <property type="entry name" value="4HBT"/>
    <property type="match status" value="1"/>
</dbReference>
<dbReference type="RefSeq" id="WP_233088882.1">
    <property type="nucleotide sequence ID" value="NZ_BAABWN010000004.1"/>
</dbReference>
<comment type="caution">
    <text evidence="4">The sequence shown here is derived from an EMBL/GenBank/DDBJ whole genome shotgun (WGS) entry which is preliminary data.</text>
</comment>
<dbReference type="InterPro" id="IPR006683">
    <property type="entry name" value="Thioestr_dom"/>
</dbReference>
<keyword evidence="5" id="KW-1185">Reference proteome</keyword>
<protein>
    <submittedName>
        <fullName evidence="4">Tol-pal system-associated acyl-CoA thioesterase</fullName>
    </submittedName>
</protein>
<dbReference type="PIRSF" id="PIRSF003230">
    <property type="entry name" value="YbgC"/>
    <property type="match status" value="1"/>
</dbReference>
<feature type="domain" description="Thioesterase" evidence="3">
    <location>
        <begin position="18"/>
        <end position="102"/>
    </location>
</feature>
<evidence type="ECO:0000256" key="2">
    <source>
        <dbReference type="ARBA" id="ARBA00022801"/>
    </source>
</evidence>
<proteinExistence type="inferred from homology"/>
<dbReference type="PANTHER" id="PTHR31793">
    <property type="entry name" value="4-HYDROXYBENZOYL-COA THIOESTERASE FAMILY MEMBER"/>
    <property type="match status" value="1"/>
</dbReference>
<evidence type="ECO:0000313" key="5">
    <source>
        <dbReference type="Proteomes" id="UP001465153"/>
    </source>
</evidence>
<dbReference type="Pfam" id="PF03061">
    <property type="entry name" value="4HBT"/>
    <property type="match status" value="1"/>
</dbReference>